<comment type="similarity">
    <text evidence="2">Belongs to the CpxP/Spy family.</text>
</comment>
<feature type="signal peptide" evidence="5">
    <location>
        <begin position="1"/>
        <end position="39"/>
    </location>
</feature>
<comment type="caution">
    <text evidence="6">The sequence shown here is derived from an EMBL/GenBank/DDBJ whole genome shotgun (WGS) entry which is preliminary data.</text>
</comment>
<name>A0A254NCK5_9BURK</name>
<dbReference type="CDD" id="cd09916">
    <property type="entry name" value="CpxP_like"/>
    <property type="match status" value="1"/>
</dbReference>
<accession>A0A254NCK5</accession>
<reference evidence="6 7" key="1">
    <citation type="journal article" date="2007" name="Int. J. Syst. Evol. Microbiol.">
        <title>Description of Pelomonas aquatica sp. nov. and Pelomonas puraquae sp. nov., isolated from industrial and haemodialysis water.</title>
        <authorList>
            <person name="Gomila M."/>
            <person name="Bowien B."/>
            <person name="Falsen E."/>
            <person name="Moore E.R."/>
            <person name="Lalucat J."/>
        </authorList>
    </citation>
    <scope>NUCLEOTIDE SEQUENCE [LARGE SCALE GENOMIC DNA]</scope>
    <source>
        <strain evidence="6 7">CCUG 52769</strain>
    </source>
</reference>
<keyword evidence="4" id="KW-0574">Periplasm</keyword>
<evidence type="ECO:0008006" key="8">
    <source>
        <dbReference type="Google" id="ProtNLM"/>
    </source>
</evidence>
<comment type="subcellular location">
    <subcellularLocation>
        <location evidence="1">Periplasm</location>
    </subcellularLocation>
</comment>
<dbReference type="InterPro" id="IPR025961">
    <property type="entry name" value="Metal_resist"/>
</dbReference>
<evidence type="ECO:0000256" key="4">
    <source>
        <dbReference type="ARBA" id="ARBA00022764"/>
    </source>
</evidence>
<dbReference type="AlphaFoldDB" id="A0A254NCK5"/>
<evidence type="ECO:0000256" key="5">
    <source>
        <dbReference type="SAM" id="SignalP"/>
    </source>
</evidence>
<evidence type="ECO:0000313" key="6">
    <source>
        <dbReference type="EMBL" id="OWR05384.1"/>
    </source>
</evidence>
<evidence type="ECO:0000313" key="7">
    <source>
        <dbReference type="Proteomes" id="UP000197446"/>
    </source>
</evidence>
<dbReference type="Pfam" id="PF13801">
    <property type="entry name" value="Metal_resist"/>
    <property type="match status" value="1"/>
</dbReference>
<evidence type="ECO:0000256" key="2">
    <source>
        <dbReference type="ARBA" id="ARBA00008441"/>
    </source>
</evidence>
<dbReference type="PANTHER" id="PTHR38102">
    <property type="entry name" value="PERIPLASMIC CHAPERONE SPY"/>
    <property type="match status" value="1"/>
</dbReference>
<dbReference type="Proteomes" id="UP000197446">
    <property type="component" value="Unassembled WGS sequence"/>
</dbReference>
<feature type="chain" id="PRO_5012806831" description="Periplasmic heavy metal sensor" evidence="5">
    <location>
        <begin position="40"/>
        <end position="173"/>
    </location>
</feature>
<dbReference type="InterPro" id="IPR052211">
    <property type="entry name" value="Cpx_auxiliary_protein"/>
</dbReference>
<protein>
    <recommendedName>
        <fullName evidence="8">Periplasmic heavy metal sensor</fullName>
    </recommendedName>
</protein>
<keyword evidence="7" id="KW-1185">Reference proteome</keyword>
<dbReference type="GO" id="GO:0042597">
    <property type="term" value="C:periplasmic space"/>
    <property type="evidence" value="ECO:0007669"/>
    <property type="project" value="UniProtKB-SubCell"/>
</dbReference>
<keyword evidence="3 5" id="KW-0732">Signal</keyword>
<gene>
    <name evidence="6" type="ORF">CDO81_02660</name>
</gene>
<dbReference type="EMBL" id="NISI01000001">
    <property type="protein sequence ID" value="OWR05384.1"/>
    <property type="molecule type" value="Genomic_DNA"/>
</dbReference>
<proteinExistence type="inferred from homology"/>
<evidence type="ECO:0000256" key="1">
    <source>
        <dbReference type="ARBA" id="ARBA00004418"/>
    </source>
</evidence>
<sequence length="173" mass="18502">MTAPQFFRRPVMTTPRTPHFFRIALLTAALAVGGVAAQAQPGPRGGPGGPGMMAPGGLFGGHMDHMLDLVNATDSQRSQIDAIFKAARQDLAGQRDTGRKLHEQMATLYTATNVDAAAIESVRAQLSAQHEVASKRMSQASIDAARVLTPEQRAKIAEVMKKRQARMASRQAG</sequence>
<dbReference type="PANTHER" id="PTHR38102:SF1">
    <property type="entry name" value="PERIPLASMIC CHAPERONE SPY"/>
    <property type="match status" value="1"/>
</dbReference>
<organism evidence="6 7">
    <name type="scientific">Roseateles puraquae</name>
    <dbReference type="NCBI Taxonomy" id="431059"/>
    <lineage>
        <taxon>Bacteria</taxon>
        <taxon>Pseudomonadati</taxon>
        <taxon>Pseudomonadota</taxon>
        <taxon>Betaproteobacteria</taxon>
        <taxon>Burkholderiales</taxon>
        <taxon>Sphaerotilaceae</taxon>
        <taxon>Roseateles</taxon>
    </lineage>
</organism>
<dbReference type="InterPro" id="IPR012899">
    <property type="entry name" value="LTXXQ"/>
</dbReference>
<dbReference type="Gene3D" id="1.20.120.1490">
    <property type="match status" value="1"/>
</dbReference>
<evidence type="ECO:0000256" key="3">
    <source>
        <dbReference type="ARBA" id="ARBA00022729"/>
    </source>
</evidence>